<comment type="caution">
    <text evidence="2">The sequence shown here is derived from an EMBL/GenBank/DDBJ whole genome shotgun (WGS) entry which is preliminary data.</text>
</comment>
<feature type="compositionally biased region" description="Polar residues" evidence="1">
    <location>
        <begin position="1"/>
        <end position="26"/>
    </location>
</feature>
<feature type="region of interest" description="Disordered" evidence="1">
    <location>
        <begin position="1"/>
        <end position="64"/>
    </location>
</feature>
<reference evidence="2 3" key="1">
    <citation type="submission" date="2024-02" db="EMBL/GenBank/DDBJ databases">
        <title>de novo genome assembly of Solanum bulbocastanum strain 11H21.</title>
        <authorList>
            <person name="Hosaka A.J."/>
        </authorList>
    </citation>
    <scope>NUCLEOTIDE SEQUENCE [LARGE SCALE GENOMIC DNA]</scope>
    <source>
        <tissue evidence="2">Young leaves</tissue>
    </source>
</reference>
<accession>A0AAN8SPR2</accession>
<protein>
    <submittedName>
        <fullName evidence="2">Uncharacterized protein</fullName>
    </submittedName>
</protein>
<feature type="compositionally biased region" description="Basic and acidic residues" evidence="1">
    <location>
        <begin position="27"/>
        <end position="41"/>
    </location>
</feature>
<dbReference type="Proteomes" id="UP001371456">
    <property type="component" value="Unassembled WGS sequence"/>
</dbReference>
<sequence>MLKLLQTINVSSPMPNETVGSSSASDTSKKPGADELIEYKSKASTQHGSSHQKGVNPPLKRIHL</sequence>
<gene>
    <name evidence="2" type="ORF">RDI58_029073</name>
</gene>
<organism evidence="2 3">
    <name type="scientific">Solanum bulbocastanum</name>
    <name type="common">Wild potato</name>
    <dbReference type="NCBI Taxonomy" id="147425"/>
    <lineage>
        <taxon>Eukaryota</taxon>
        <taxon>Viridiplantae</taxon>
        <taxon>Streptophyta</taxon>
        <taxon>Embryophyta</taxon>
        <taxon>Tracheophyta</taxon>
        <taxon>Spermatophyta</taxon>
        <taxon>Magnoliopsida</taxon>
        <taxon>eudicotyledons</taxon>
        <taxon>Gunneridae</taxon>
        <taxon>Pentapetalae</taxon>
        <taxon>asterids</taxon>
        <taxon>lamiids</taxon>
        <taxon>Solanales</taxon>
        <taxon>Solanaceae</taxon>
        <taxon>Solanoideae</taxon>
        <taxon>Solaneae</taxon>
        <taxon>Solanum</taxon>
    </lineage>
</organism>
<keyword evidence="3" id="KW-1185">Reference proteome</keyword>
<feature type="compositionally biased region" description="Polar residues" evidence="1">
    <location>
        <begin position="42"/>
        <end position="53"/>
    </location>
</feature>
<evidence type="ECO:0000256" key="1">
    <source>
        <dbReference type="SAM" id="MobiDB-lite"/>
    </source>
</evidence>
<proteinExistence type="predicted"/>
<dbReference type="EMBL" id="JBANQN010000012">
    <property type="protein sequence ID" value="KAK6773834.1"/>
    <property type="molecule type" value="Genomic_DNA"/>
</dbReference>
<name>A0AAN8SPR2_SOLBU</name>
<evidence type="ECO:0000313" key="2">
    <source>
        <dbReference type="EMBL" id="KAK6773834.1"/>
    </source>
</evidence>
<evidence type="ECO:0000313" key="3">
    <source>
        <dbReference type="Proteomes" id="UP001371456"/>
    </source>
</evidence>
<dbReference type="AlphaFoldDB" id="A0AAN8SPR2"/>